<name>A0A395LKI2_9SPHN</name>
<evidence type="ECO:0000313" key="1">
    <source>
        <dbReference type="EMBL" id="RDS75974.1"/>
    </source>
</evidence>
<evidence type="ECO:0000313" key="2">
    <source>
        <dbReference type="Proteomes" id="UP000254101"/>
    </source>
</evidence>
<gene>
    <name evidence="1" type="ORF">DL238_14990</name>
</gene>
<dbReference type="Proteomes" id="UP000254101">
    <property type="component" value="Unassembled WGS sequence"/>
</dbReference>
<dbReference type="EMBL" id="QRBB01000002">
    <property type="protein sequence ID" value="RDS75974.1"/>
    <property type="molecule type" value="Genomic_DNA"/>
</dbReference>
<dbReference type="AlphaFoldDB" id="A0A395LKI2"/>
<keyword evidence="2" id="KW-1185">Reference proteome</keyword>
<reference evidence="1 2" key="1">
    <citation type="submission" date="2018-07" db="EMBL/GenBank/DDBJ databases">
        <title>Erythrobacter nanhaiensis sp. nov., a novel member of the genus Erythrobacter isolated from the South China Sea.</title>
        <authorList>
            <person name="Chen X."/>
            <person name="Liu J."/>
        </authorList>
    </citation>
    <scope>NUCLEOTIDE SEQUENCE [LARGE SCALE GENOMIC DNA]</scope>
    <source>
        <strain evidence="1 2">S-5</strain>
    </source>
</reference>
<sequence>MPHGLTQQTKPSLEQQLTEAQAQLDEVLGEVTAGIRNPTHFDQLEERGNAIGAGIRRAFRGER</sequence>
<accession>A0A395LKI2</accession>
<dbReference type="RefSeq" id="WP_115493240.1">
    <property type="nucleotide sequence ID" value="NZ_JACHWW010000002.1"/>
</dbReference>
<organism evidence="1 2">
    <name type="scientific">Alteriqipengyuania lutimaris</name>
    <dbReference type="NCBI Taxonomy" id="1538146"/>
    <lineage>
        <taxon>Bacteria</taxon>
        <taxon>Pseudomonadati</taxon>
        <taxon>Pseudomonadota</taxon>
        <taxon>Alphaproteobacteria</taxon>
        <taxon>Sphingomonadales</taxon>
        <taxon>Erythrobacteraceae</taxon>
        <taxon>Alteriqipengyuania</taxon>
    </lineage>
</organism>
<protein>
    <submittedName>
        <fullName evidence="1">Uncharacterized protein</fullName>
    </submittedName>
</protein>
<comment type="caution">
    <text evidence="1">The sequence shown here is derived from an EMBL/GenBank/DDBJ whole genome shotgun (WGS) entry which is preliminary data.</text>
</comment>
<proteinExistence type="predicted"/>